<dbReference type="OrthoDB" id="8279740at2"/>
<dbReference type="Proteomes" id="UP000308828">
    <property type="component" value="Unassembled WGS sequence"/>
</dbReference>
<name>A0A4S8P4V4_9HYPH</name>
<gene>
    <name evidence="1" type="ORF">FAA97_02730</name>
</gene>
<proteinExistence type="predicted"/>
<dbReference type="RefSeq" id="WP_136596985.1">
    <property type="nucleotide sequence ID" value="NZ_STGV01000001.1"/>
</dbReference>
<protein>
    <submittedName>
        <fullName evidence="1">4Fe-4S dicluster domain-containing protein</fullName>
    </submittedName>
</protein>
<dbReference type="AlphaFoldDB" id="A0A4S8P4V4"/>
<comment type="caution">
    <text evidence="1">The sequence shown here is derived from an EMBL/GenBank/DDBJ whole genome shotgun (WGS) entry which is preliminary data.</text>
</comment>
<keyword evidence="2" id="KW-1185">Reference proteome</keyword>
<accession>A0A4S8P4V4</accession>
<reference evidence="1 2" key="1">
    <citation type="submission" date="2019-04" db="EMBL/GenBank/DDBJ databases">
        <title>Genome sequence of strain shin9-1.</title>
        <authorList>
            <person name="Gao J."/>
            <person name="Sun J."/>
        </authorList>
    </citation>
    <scope>NUCLEOTIDE SEQUENCE [LARGE SCALE GENOMIC DNA]</scope>
    <source>
        <strain evidence="2">shin9-1</strain>
    </source>
</reference>
<organism evidence="1 2">
    <name type="scientific">Peteryoungia ipomoeae</name>
    <dbReference type="NCBI Taxonomy" id="1210932"/>
    <lineage>
        <taxon>Bacteria</taxon>
        <taxon>Pseudomonadati</taxon>
        <taxon>Pseudomonadota</taxon>
        <taxon>Alphaproteobacteria</taxon>
        <taxon>Hyphomicrobiales</taxon>
        <taxon>Rhizobiaceae</taxon>
        <taxon>Peteryoungia</taxon>
    </lineage>
</organism>
<sequence>MSGPLSSIEDLRHEIEAQGLQFRGWVVFAEGDAAPAIDVGRDVRTVLLIGPIGGSLWDPFSAWQAKQPDRGGADPLDQWSTSVIGGLAARAGLCAFFPFAVPYQPFQQWATRAEGLQASPLGMLIHPVYGLWHSYRGALGFTEADALRFGLNLMALSKPAASASQPSPCADCIDKPCLSACPVNAVDSDRFNVAACRKHLAGLGEGKGCMGGGCEARNACPVGAAYRPSATQLRFHMEALWLPR</sequence>
<evidence type="ECO:0000313" key="2">
    <source>
        <dbReference type="Proteomes" id="UP000308828"/>
    </source>
</evidence>
<evidence type="ECO:0000313" key="1">
    <source>
        <dbReference type="EMBL" id="THV25137.1"/>
    </source>
</evidence>
<dbReference type="EMBL" id="STGV01000001">
    <property type="protein sequence ID" value="THV25137.1"/>
    <property type="molecule type" value="Genomic_DNA"/>
</dbReference>